<evidence type="ECO:0000256" key="1">
    <source>
        <dbReference type="SAM" id="MobiDB-lite"/>
    </source>
</evidence>
<dbReference type="Proteomes" id="UP000016935">
    <property type="component" value="Unassembled WGS sequence"/>
</dbReference>
<feature type="region of interest" description="Disordered" evidence="1">
    <location>
        <begin position="203"/>
        <end position="246"/>
    </location>
</feature>
<organism evidence="2 3">
    <name type="scientific">Exserohilum turcicum (strain 28A)</name>
    <name type="common">Northern leaf blight fungus</name>
    <name type="synonym">Setosphaeria turcica</name>
    <dbReference type="NCBI Taxonomy" id="671987"/>
    <lineage>
        <taxon>Eukaryota</taxon>
        <taxon>Fungi</taxon>
        <taxon>Dikarya</taxon>
        <taxon>Ascomycota</taxon>
        <taxon>Pezizomycotina</taxon>
        <taxon>Dothideomycetes</taxon>
        <taxon>Pleosporomycetidae</taxon>
        <taxon>Pleosporales</taxon>
        <taxon>Pleosporineae</taxon>
        <taxon>Pleosporaceae</taxon>
        <taxon>Exserohilum</taxon>
    </lineage>
</organism>
<dbReference type="RefSeq" id="XP_008026888.1">
    <property type="nucleotide sequence ID" value="XM_008028697.1"/>
</dbReference>
<dbReference type="OrthoDB" id="3860394at2759"/>
<sequence length="297" mass="31907">MATATIPAMQDFADLRTVINAAASAIGDPNNSNRGFGFNWPGSSNQMGTADLVNNITSTILRGKFQLDTNKAAWLTPATSVNVPPAINSTAPPTQATPTLPLTASLVAPTVIPTATLKPENLTVDLTTPYIDYVQAIPNLSSSLTALGREFHREMNAPVNEAIAGLQESLTTLQTAMLDANLINAQAVIRTIRASSSLESSQTAWGRSLNLPGGGSDDASAERRETWPRPMTRRAEAKRPPPKDGKFYTHQELWDWVMSRRWASTESKTALHAGASVQLKGHQAPVAVARVARRFVV</sequence>
<dbReference type="EMBL" id="KB908703">
    <property type="protein sequence ID" value="EOA84853.1"/>
    <property type="molecule type" value="Genomic_DNA"/>
</dbReference>
<proteinExistence type="predicted"/>
<accession>R0JV00</accession>
<dbReference type="GeneID" id="19402315"/>
<feature type="compositionally biased region" description="Basic and acidic residues" evidence="1">
    <location>
        <begin position="220"/>
        <end position="246"/>
    </location>
</feature>
<reference evidence="2 3" key="2">
    <citation type="journal article" date="2013" name="PLoS Genet.">
        <title>Comparative genome structure, secondary metabolite, and effector coding capacity across Cochliobolus pathogens.</title>
        <authorList>
            <person name="Condon B.J."/>
            <person name="Leng Y."/>
            <person name="Wu D."/>
            <person name="Bushley K.E."/>
            <person name="Ohm R.A."/>
            <person name="Otillar R."/>
            <person name="Martin J."/>
            <person name="Schackwitz W."/>
            <person name="Grimwood J."/>
            <person name="MohdZainudin N."/>
            <person name="Xue C."/>
            <person name="Wang R."/>
            <person name="Manning V.A."/>
            <person name="Dhillon B."/>
            <person name="Tu Z.J."/>
            <person name="Steffenson B.J."/>
            <person name="Salamov A."/>
            <person name="Sun H."/>
            <person name="Lowry S."/>
            <person name="LaButti K."/>
            <person name="Han J."/>
            <person name="Copeland A."/>
            <person name="Lindquist E."/>
            <person name="Barry K."/>
            <person name="Schmutz J."/>
            <person name="Baker S.E."/>
            <person name="Ciuffetti L.M."/>
            <person name="Grigoriev I.V."/>
            <person name="Zhong S."/>
            <person name="Turgeon B.G."/>
        </authorList>
    </citation>
    <scope>NUCLEOTIDE SEQUENCE [LARGE SCALE GENOMIC DNA]</scope>
    <source>
        <strain evidence="3">28A</strain>
    </source>
</reference>
<name>R0JV00_EXST2</name>
<dbReference type="eggNOG" id="ENOG502T0XA">
    <property type="taxonomic scope" value="Eukaryota"/>
</dbReference>
<gene>
    <name evidence="2" type="ORF">SETTUDRAFT_20369</name>
</gene>
<reference evidence="2 3" key="1">
    <citation type="journal article" date="2012" name="PLoS Pathog.">
        <title>Diverse lifestyles and strategies of plant pathogenesis encoded in the genomes of eighteen Dothideomycetes fungi.</title>
        <authorList>
            <person name="Ohm R.A."/>
            <person name="Feau N."/>
            <person name="Henrissat B."/>
            <person name="Schoch C.L."/>
            <person name="Horwitz B.A."/>
            <person name="Barry K.W."/>
            <person name="Condon B.J."/>
            <person name="Copeland A.C."/>
            <person name="Dhillon B."/>
            <person name="Glaser F."/>
            <person name="Hesse C.N."/>
            <person name="Kosti I."/>
            <person name="LaButti K."/>
            <person name="Lindquist E.A."/>
            <person name="Lucas S."/>
            <person name="Salamov A.A."/>
            <person name="Bradshaw R.E."/>
            <person name="Ciuffetti L."/>
            <person name="Hamelin R.C."/>
            <person name="Kema G.H.J."/>
            <person name="Lawrence C."/>
            <person name="Scott J.A."/>
            <person name="Spatafora J.W."/>
            <person name="Turgeon B.G."/>
            <person name="de Wit P.J.G.M."/>
            <person name="Zhong S."/>
            <person name="Goodwin S.B."/>
            <person name="Grigoriev I.V."/>
        </authorList>
    </citation>
    <scope>NUCLEOTIDE SEQUENCE [LARGE SCALE GENOMIC DNA]</scope>
    <source>
        <strain evidence="3">28A</strain>
    </source>
</reference>
<evidence type="ECO:0000313" key="3">
    <source>
        <dbReference type="Proteomes" id="UP000016935"/>
    </source>
</evidence>
<protein>
    <submittedName>
        <fullName evidence="2">Uncharacterized protein</fullName>
    </submittedName>
</protein>
<evidence type="ECO:0000313" key="2">
    <source>
        <dbReference type="EMBL" id="EOA84853.1"/>
    </source>
</evidence>
<dbReference type="AlphaFoldDB" id="R0JV00"/>
<dbReference type="HOGENOM" id="CLU_900599_0_0_1"/>
<keyword evidence="3" id="KW-1185">Reference proteome</keyword>